<dbReference type="SMART" id="SM00387">
    <property type="entry name" value="HATPase_c"/>
    <property type="match status" value="1"/>
</dbReference>
<evidence type="ECO:0000256" key="4">
    <source>
        <dbReference type="ARBA" id="ARBA00022553"/>
    </source>
</evidence>
<evidence type="ECO:0000256" key="1">
    <source>
        <dbReference type="ARBA" id="ARBA00000085"/>
    </source>
</evidence>
<dbReference type="Gene3D" id="1.10.287.130">
    <property type="match status" value="1"/>
</dbReference>
<dbReference type="SUPFAM" id="SSF47384">
    <property type="entry name" value="Homodimeric domain of signal transducing histidine kinase"/>
    <property type="match status" value="1"/>
</dbReference>
<keyword evidence="5" id="KW-0256">Endoplasmic reticulum</keyword>
<feature type="domain" description="Response regulatory" evidence="12">
    <location>
        <begin position="1010"/>
        <end position="1141"/>
    </location>
</feature>
<evidence type="ECO:0000313" key="14">
    <source>
        <dbReference type="Proteomes" id="UP000594261"/>
    </source>
</evidence>
<keyword evidence="14" id="KW-1185">Reference proteome</keyword>
<dbReference type="SUPFAM" id="SSF52172">
    <property type="entry name" value="CheY-like"/>
    <property type="match status" value="1"/>
</dbReference>
<feature type="transmembrane region" description="Helical" evidence="9">
    <location>
        <begin position="330"/>
        <end position="355"/>
    </location>
</feature>
<keyword evidence="9" id="KW-1133">Transmembrane helix</keyword>
<dbReference type="InterPro" id="IPR003594">
    <property type="entry name" value="HATPase_dom"/>
</dbReference>
<dbReference type="InterPro" id="IPR005467">
    <property type="entry name" value="His_kinase_dom"/>
</dbReference>
<evidence type="ECO:0000313" key="13">
    <source>
        <dbReference type="EnsemblPlants" id="QL07p024505:mrna"/>
    </source>
</evidence>
<evidence type="ECO:0000259" key="12">
    <source>
        <dbReference type="PROSITE" id="PS50110"/>
    </source>
</evidence>
<dbReference type="PANTHER" id="PTHR43719">
    <property type="entry name" value="TWO-COMPONENT HISTIDINE KINASE"/>
    <property type="match status" value="1"/>
</dbReference>
<dbReference type="InterPro" id="IPR001789">
    <property type="entry name" value="Sig_transdc_resp-reg_receiver"/>
</dbReference>
<evidence type="ECO:0000256" key="2">
    <source>
        <dbReference type="ARBA" id="ARBA00004477"/>
    </source>
</evidence>
<feature type="region of interest" description="Disordered" evidence="8">
    <location>
        <begin position="756"/>
        <end position="795"/>
    </location>
</feature>
<dbReference type="PRINTS" id="PR00344">
    <property type="entry name" value="BCTRLSENSOR"/>
</dbReference>
<feature type="modified residue" description="4-aspartylphosphate" evidence="7">
    <location>
        <position position="1072"/>
    </location>
</feature>
<dbReference type="InterPro" id="IPR004358">
    <property type="entry name" value="Sig_transdc_His_kin-like_C"/>
</dbReference>
<dbReference type="Proteomes" id="UP000594261">
    <property type="component" value="Chromosome 7"/>
</dbReference>
<evidence type="ECO:0000256" key="10">
    <source>
        <dbReference type="SAM" id="SignalP"/>
    </source>
</evidence>
<keyword evidence="10" id="KW-0732">Signal</keyword>
<dbReference type="PROSITE" id="PS50110">
    <property type="entry name" value="RESPONSE_REGULATORY"/>
    <property type="match status" value="1"/>
</dbReference>
<dbReference type="PROSITE" id="PS50109">
    <property type="entry name" value="HIS_KIN"/>
    <property type="match status" value="1"/>
</dbReference>
<dbReference type="Gene3D" id="3.40.50.2300">
    <property type="match status" value="1"/>
</dbReference>
<dbReference type="InterPro" id="IPR003661">
    <property type="entry name" value="HisK_dim/P_dom"/>
</dbReference>
<dbReference type="InterPro" id="IPR036097">
    <property type="entry name" value="HisK_dim/P_sf"/>
</dbReference>
<dbReference type="Gramene" id="QL07p024505:mrna">
    <property type="protein sequence ID" value="QL07p024505:mrna"/>
    <property type="gene ID" value="QL07p024505"/>
</dbReference>
<dbReference type="SUPFAM" id="SSF55874">
    <property type="entry name" value="ATPase domain of HSP90 chaperone/DNA topoisomerase II/histidine kinase"/>
    <property type="match status" value="1"/>
</dbReference>
<dbReference type="InterPro" id="IPR036890">
    <property type="entry name" value="HATPase_C_sf"/>
</dbReference>
<feature type="chain" id="PRO_5029842067" description="histidine kinase" evidence="10">
    <location>
        <begin position="20"/>
        <end position="1143"/>
    </location>
</feature>
<dbReference type="EMBL" id="LRBV02000007">
    <property type="status" value="NOT_ANNOTATED_CDS"/>
    <property type="molecule type" value="Genomic_DNA"/>
</dbReference>
<proteinExistence type="predicted"/>
<dbReference type="SMART" id="SM00448">
    <property type="entry name" value="REC"/>
    <property type="match status" value="1"/>
</dbReference>
<evidence type="ECO:0000259" key="11">
    <source>
        <dbReference type="PROSITE" id="PS50109"/>
    </source>
</evidence>
<feature type="region of interest" description="Disordered" evidence="8">
    <location>
        <begin position="978"/>
        <end position="1005"/>
    </location>
</feature>
<organism evidence="13 14">
    <name type="scientific">Quercus lobata</name>
    <name type="common">Valley oak</name>
    <dbReference type="NCBI Taxonomy" id="97700"/>
    <lineage>
        <taxon>Eukaryota</taxon>
        <taxon>Viridiplantae</taxon>
        <taxon>Streptophyta</taxon>
        <taxon>Embryophyta</taxon>
        <taxon>Tracheophyta</taxon>
        <taxon>Spermatophyta</taxon>
        <taxon>Magnoliopsida</taxon>
        <taxon>eudicotyledons</taxon>
        <taxon>Gunneridae</taxon>
        <taxon>Pentapetalae</taxon>
        <taxon>rosids</taxon>
        <taxon>fabids</taxon>
        <taxon>Fagales</taxon>
        <taxon>Fagaceae</taxon>
        <taxon>Quercus</taxon>
    </lineage>
</organism>
<dbReference type="OMA" id="HCILYVH"/>
<feature type="domain" description="Histidine kinase" evidence="11">
    <location>
        <begin position="391"/>
        <end position="657"/>
    </location>
</feature>
<dbReference type="PANTHER" id="PTHR43719:SF75">
    <property type="entry name" value="HISTIDINE KINASE CKI1"/>
    <property type="match status" value="1"/>
</dbReference>
<dbReference type="FunCoup" id="A0A7N2R7S6">
    <property type="interactions" value="5"/>
</dbReference>
<feature type="compositionally biased region" description="Polar residues" evidence="8">
    <location>
        <begin position="761"/>
        <end position="790"/>
    </location>
</feature>
<dbReference type="AlphaFoldDB" id="A0A7N2R7S6"/>
<evidence type="ECO:0000256" key="7">
    <source>
        <dbReference type="PROSITE-ProRule" id="PRU00169"/>
    </source>
</evidence>
<dbReference type="Pfam" id="PF00512">
    <property type="entry name" value="HisKA"/>
    <property type="match status" value="1"/>
</dbReference>
<dbReference type="GO" id="GO:0000155">
    <property type="term" value="F:phosphorelay sensor kinase activity"/>
    <property type="evidence" value="ECO:0007669"/>
    <property type="project" value="InterPro"/>
</dbReference>
<accession>A0A7N2R7S6</accession>
<dbReference type="GO" id="GO:0005789">
    <property type="term" value="C:endoplasmic reticulum membrane"/>
    <property type="evidence" value="ECO:0007669"/>
    <property type="project" value="UniProtKB-SubCell"/>
</dbReference>
<name>A0A7N2R7S6_QUELO</name>
<sequence>MQAFAVMLLPTALIPCWYSMFSRVEHQVNLYFHDFHSNMQSKVENTAKFLHPINSSATSLAGVLRLPLNETKLSFSKIETKVAPILFQAWSTIPYLSQISYTGLEGLYFSYYTGQNQTLAVYSNSSYNPRWSAPNVKKNLNCYMQHVNQETGELDGNSIECPPLNLVNKRWFQEALNSTNGYASLETGWNNSQDLILLSSARINGEGVISLGFSVKALTAHFTGIDRQDGSLYLATKDGKVLVEELKNTHMVLVGNIVSVQLKKPNGEQEVLGNVSCNIKDGSSIASTLNIQGTEYMFYCSSLDMAGVQSVYVLAFPQKGLLSLVRKNRIVALALLIVIITSMVVSILSFAYIFVRAAKREMHLCATLIKQMEATQQAERKSMNKSLAFASASHDVRASLAGLTGLIELCYKEATSSSELETNLRQMDTCAKDLLGLLNSILDTSKIEAGKMQLDEEEFDLGQLIEDVVDLYYPVGIKKGVDVVLDPYDGSAIKFSQVKGDRGKLKQILCNLLSNAVKFTCEGHVTVRAWVRKPSLQNSIIASNQNGLMKYLECLFRKSNEAYNDLEAMNAAQQDPNAMEFVFEVDDTGKGIPKEKQISVFENYVQVKETALGQGGTGLGLGIVQSLVRLMHGDISIVDKEIGEKGTCFRFNVILSTRENVSCDNVKAEDLEMADGTHTPELTLSTPSPGLWLRTPSSKLTIHTTPSPKVRASHVVLLIQNNERRRTSQRFMENLGIKVSIAKQWKHLPSTLQKIKHNQNHSRYNSSGKSIDLSSPSGYLSRSASNNSSGVEKDVPLSSMDGSDYILSVFNRTTPKFASSFILIVIDASAGPFLELCRIVAEFKKGLHNATCKVVWLEKPMMHNINFKGTKEDLFDPNDVIISKPFHGSRLYQVVRLLPEFGGTLQGNLGKLKEESKFQAEKVSRDPSSSRSRSYIENSPTNRHSTQRVELQDHGSNIETTKKKILSPIQTLSHVAFIPRSPSSNGNPPKEQEIQEIGNPNDDKPLSGKKLLVADDNALLRKLIVASLLKLGATAETCVNGQEALDLVFKGLSDQRKLGASKILPYDYVLMDCEMPVMNGYEATKQIRKMGKSFGVHIPIIALTAHTSSGEANMAIEVGMDVHLSKPLKKEHLLEAIRYIDTK</sequence>
<evidence type="ECO:0000256" key="5">
    <source>
        <dbReference type="ARBA" id="ARBA00022824"/>
    </source>
</evidence>
<dbReference type="InterPro" id="IPR050956">
    <property type="entry name" value="2C_system_His_kinase"/>
</dbReference>
<evidence type="ECO:0000256" key="3">
    <source>
        <dbReference type="ARBA" id="ARBA00012438"/>
    </source>
</evidence>
<dbReference type="InParanoid" id="A0A7N2R7S6"/>
<dbReference type="Gene3D" id="3.30.565.10">
    <property type="entry name" value="Histidine kinase-like ATPase, C-terminal domain"/>
    <property type="match status" value="1"/>
</dbReference>
<evidence type="ECO:0000256" key="6">
    <source>
        <dbReference type="ARBA" id="ARBA00023170"/>
    </source>
</evidence>
<evidence type="ECO:0000256" key="8">
    <source>
        <dbReference type="SAM" id="MobiDB-lite"/>
    </source>
</evidence>
<dbReference type="InterPro" id="IPR011006">
    <property type="entry name" value="CheY-like_superfamily"/>
</dbReference>
<reference evidence="13 14" key="1">
    <citation type="journal article" date="2016" name="G3 (Bethesda)">
        <title>First Draft Assembly and Annotation of the Genome of a California Endemic Oak Quercus lobata Nee (Fagaceae).</title>
        <authorList>
            <person name="Sork V.L."/>
            <person name="Fitz-Gibbon S.T."/>
            <person name="Puiu D."/>
            <person name="Crepeau M."/>
            <person name="Gugger P.F."/>
            <person name="Sherman R."/>
            <person name="Stevens K."/>
            <person name="Langley C.H."/>
            <person name="Pellegrini M."/>
            <person name="Salzberg S.L."/>
        </authorList>
    </citation>
    <scope>NUCLEOTIDE SEQUENCE [LARGE SCALE GENOMIC DNA]</scope>
    <source>
        <strain evidence="13 14">cv. SW786</strain>
    </source>
</reference>
<dbReference type="Pfam" id="PF00072">
    <property type="entry name" value="Response_reg"/>
    <property type="match status" value="1"/>
</dbReference>
<keyword evidence="9" id="KW-0472">Membrane</keyword>
<comment type="catalytic activity">
    <reaction evidence="1">
        <text>ATP + protein L-histidine = ADP + protein N-phospho-L-histidine.</text>
        <dbReference type="EC" id="2.7.13.3"/>
    </reaction>
</comment>
<dbReference type="Pfam" id="PF02518">
    <property type="entry name" value="HATPase_c"/>
    <property type="match status" value="1"/>
</dbReference>
<keyword evidence="9" id="KW-0812">Transmembrane</keyword>
<reference evidence="13" key="2">
    <citation type="submission" date="2021-01" db="UniProtKB">
        <authorList>
            <consortium name="EnsemblPlants"/>
        </authorList>
    </citation>
    <scope>IDENTIFICATION</scope>
</reference>
<feature type="signal peptide" evidence="10">
    <location>
        <begin position="1"/>
        <end position="19"/>
    </location>
</feature>
<feature type="compositionally biased region" description="Polar residues" evidence="8">
    <location>
        <begin position="935"/>
        <end position="944"/>
    </location>
</feature>
<feature type="region of interest" description="Disordered" evidence="8">
    <location>
        <begin position="916"/>
        <end position="957"/>
    </location>
</feature>
<feature type="transmembrane region" description="Helical" evidence="9">
    <location>
        <begin position="296"/>
        <end position="318"/>
    </location>
</feature>
<feature type="compositionally biased region" description="Basic and acidic residues" evidence="8">
    <location>
        <begin position="916"/>
        <end position="925"/>
    </location>
</feature>
<dbReference type="EnsemblPlants" id="QL07p024505:mrna">
    <property type="protein sequence ID" value="QL07p024505:mrna"/>
    <property type="gene ID" value="QL07p024505"/>
</dbReference>
<keyword evidence="4 7" id="KW-0597">Phosphoprotein</keyword>
<dbReference type="SMART" id="SM00388">
    <property type="entry name" value="HisKA"/>
    <property type="match status" value="1"/>
</dbReference>
<evidence type="ECO:0000256" key="9">
    <source>
        <dbReference type="SAM" id="Phobius"/>
    </source>
</evidence>
<keyword evidence="6" id="KW-0675">Receptor</keyword>
<protein>
    <recommendedName>
        <fullName evidence="3">histidine kinase</fullName>
        <ecNumber evidence="3">2.7.13.3</ecNumber>
    </recommendedName>
</protein>
<comment type="subcellular location">
    <subcellularLocation>
        <location evidence="2">Endoplasmic reticulum membrane</location>
        <topology evidence="2">Multi-pass membrane protein</topology>
    </subcellularLocation>
</comment>
<dbReference type="EC" id="2.7.13.3" evidence="3"/>
<dbReference type="CDD" id="cd17546">
    <property type="entry name" value="REC_hyHK_CKI1_RcsC-like"/>
    <property type="match status" value="1"/>
</dbReference>